<gene>
    <name evidence="3" type="ORF">QR685DRAFT_523814</name>
</gene>
<protein>
    <recommendedName>
        <fullName evidence="2">Myb-like DNA-binding domain-containing protein</fullName>
    </recommendedName>
</protein>
<evidence type="ECO:0000259" key="2">
    <source>
        <dbReference type="Pfam" id="PF22980"/>
    </source>
</evidence>
<evidence type="ECO:0000313" key="3">
    <source>
        <dbReference type="EMBL" id="KAL0470506.1"/>
    </source>
</evidence>
<keyword evidence="4" id="KW-1185">Reference proteome</keyword>
<evidence type="ECO:0000313" key="4">
    <source>
        <dbReference type="Proteomes" id="UP001451303"/>
    </source>
</evidence>
<dbReference type="Pfam" id="PF22980">
    <property type="entry name" value="Myb_DNA-bind_8"/>
    <property type="match status" value="1"/>
</dbReference>
<comment type="caution">
    <text evidence="3">The sequence shown here is derived from an EMBL/GenBank/DDBJ whole genome shotgun (WGS) entry which is preliminary data.</text>
</comment>
<feature type="domain" description="Myb-like DNA-binding" evidence="2">
    <location>
        <begin position="38"/>
        <end position="85"/>
    </location>
</feature>
<dbReference type="Proteomes" id="UP001451303">
    <property type="component" value="Unassembled WGS sequence"/>
</dbReference>
<evidence type="ECO:0000256" key="1">
    <source>
        <dbReference type="SAM" id="MobiDB-lite"/>
    </source>
</evidence>
<organism evidence="3 4">
    <name type="scientific">Neurospora intermedia</name>
    <dbReference type="NCBI Taxonomy" id="5142"/>
    <lineage>
        <taxon>Eukaryota</taxon>
        <taxon>Fungi</taxon>
        <taxon>Dikarya</taxon>
        <taxon>Ascomycota</taxon>
        <taxon>Pezizomycotina</taxon>
        <taxon>Sordariomycetes</taxon>
        <taxon>Sordariomycetidae</taxon>
        <taxon>Sordariales</taxon>
        <taxon>Sordariaceae</taxon>
        <taxon>Neurospora</taxon>
    </lineage>
</organism>
<reference evidence="3 4" key="1">
    <citation type="submission" date="2023-09" db="EMBL/GenBank/DDBJ databases">
        <title>Multi-omics analysis of a traditional fermented food reveals byproduct-associated fungal strains for waste-to-food upcycling.</title>
        <authorList>
            <consortium name="Lawrence Berkeley National Laboratory"/>
            <person name="Rekdal V.M."/>
            <person name="Villalobos-Escobedo J.M."/>
            <person name="Rodriguez-Valeron N."/>
            <person name="Garcia M.O."/>
            <person name="Vasquez D.P."/>
            <person name="Damayanti I."/>
            <person name="Sorensen P.M."/>
            <person name="Baidoo E.E."/>
            <person name="De Carvalho A.C."/>
            <person name="Riley R."/>
            <person name="Lipzen A."/>
            <person name="He G."/>
            <person name="Yan M."/>
            <person name="Haridas S."/>
            <person name="Daum C."/>
            <person name="Yoshinaga Y."/>
            <person name="Ng V."/>
            <person name="Grigoriev I.V."/>
            <person name="Munk R."/>
            <person name="Nuraida L."/>
            <person name="Wijaya C.H."/>
            <person name="Morales P.-C."/>
            <person name="Keasling J.D."/>
        </authorList>
    </citation>
    <scope>NUCLEOTIDE SEQUENCE [LARGE SCALE GENOMIC DNA]</scope>
    <source>
        <strain evidence="3 4">FGSC 2613</strain>
    </source>
</reference>
<dbReference type="InterPro" id="IPR054505">
    <property type="entry name" value="Myb_DNA-bind_8"/>
</dbReference>
<accession>A0ABR3DCV9</accession>
<feature type="region of interest" description="Disordered" evidence="1">
    <location>
        <begin position="88"/>
        <end position="156"/>
    </location>
</feature>
<proteinExistence type="predicted"/>
<dbReference type="EMBL" id="JAVLET010000004">
    <property type="protein sequence ID" value="KAL0470506.1"/>
    <property type="molecule type" value="Genomic_DNA"/>
</dbReference>
<sequence>MAKKVPARSSVNQDDVLRHQEGKASPVIASMSATENTMARFLFAILQKKSLKDIDWNEVAASPFLRQKISNGHAARMRYARFRASMLGTEPRPRNRTNTDENRVTKAKKKVGEKPKKKAVKVETEKEEEVPKSKAASATMPSPPLNNEKDFIPPEPSPLDRVYSTPTSMAKPMSDIQSRMHIRFLTPCSDSDAHTASPHICTRAAVPACPTEMLLSHPDTPFSFTTGSSTTTTITLTGSWQSTLPAYASYGMGYELDTYAMAFAVSDSQQNEQHAAEQLRVHATMMEHEDQNGMVKQEDWDAQQYQC</sequence>
<feature type="compositionally biased region" description="Basic and acidic residues" evidence="1">
    <location>
        <begin position="91"/>
        <end position="132"/>
    </location>
</feature>
<name>A0ABR3DCV9_NEUIN</name>